<evidence type="ECO:0000313" key="1">
    <source>
        <dbReference type="EMBL" id="CAK0885367.1"/>
    </source>
</evidence>
<protein>
    <recommendedName>
        <fullName evidence="3">Transmembrane protein</fullName>
    </recommendedName>
</protein>
<dbReference type="Proteomes" id="UP001189429">
    <property type="component" value="Unassembled WGS sequence"/>
</dbReference>
<evidence type="ECO:0000313" key="2">
    <source>
        <dbReference type="Proteomes" id="UP001189429"/>
    </source>
</evidence>
<keyword evidence="2" id="KW-1185">Reference proteome</keyword>
<dbReference type="Gene3D" id="1.20.920.60">
    <property type="match status" value="1"/>
</dbReference>
<name>A0ABN9WG49_9DINO</name>
<gene>
    <name evidence="1" type="ORF">PCOR1329_LOCUS66997</name>
</gene>
<dbReference type="EMBL" id="CAUYUJ010018660">
    <property type="protein sequence ID" value="CAK0885367.1"/>
    <property type="molecule type" value="Genomic_DNA"/>
</dbReference>
<accession>A0ABN9WG49</accession>
<sequence>MTVFRSVNSAPAVRQVLETAAMLLGQSPTSWSRLRRYIGSRAFASEIQAFSCAKVTQEQFLSLRERLMSDDFDEEALKTVCVPVVPLAMWCRAVGVYLSKTRFRGGPEIRPVAAAAGQAPMNELVLEIARGLSTSLAVRASTVGCPDCVCQCSPTLACAEGSLPQEYTVPTGPSGPTFFFVGTIVGALGVLVVQHCVFGARATPPVPAAAAAGLAPITDDVEKVALQQLNLLRQRRKNSA</sequence>
<reference evidence="1" key="1">
    <citation type="submission" date="2023-10" db="EMBL/GenBank/DDBJ databases">
        <authorList>
            <person name="Chen Y."/>
            <person name="Shah S."/>
            <person name="Dougan E. K."/>
            <person name="Thang M."/>
            <person name="Chan C."/>
        </authorList>
    </citation>
    <scope>NUCLEOTIDE SEQUENCE [LARGE SCALE GENOMIC DNA]</scope>
</reference>
<evidence type="ECO:0008006" key="3">
    <source>
        <dbReference type="Google" id="ProtNLM"/>
    </source>
</evidence>
<comment type="caution">
    <text evidence="1">The sequence shown here is derived from an EMBL/GenBank/DDBJ whole genome shotgun (WGS) entry which is preliminary data.</text>
</comment>
<organism evidence="1 2">
    <name type="scientific">Prorocentrum cordatum</name>
    <dbReference type="NCBI Taxonomy" id="2364126"/>
    <lineage>
        <taxon>Eukaryota</taxon>
        <taxon>Sar</taxon>
        <taxon>Alveolata</taxon>
        <taxon>Dinophyceae</taxon>
        <taxon>Prorocentrales</taxon>
        <taxon>Prorocentraceae</taxon>
        <taxon>Prorocentrum</taxon>
    </lineage>
</organism>
<proteinExistence type="predicted"/>